<dbReference type="PROSITE" id="PS00194">
    <property type="entry name" value="THIOREDOXIN_1"/>
    <property type="match status" value="1"/>
</dbReference>
<dbReference type="RefSeq" id="WP_341419760.1">
    <property type="nucleotide sequence ID" value="NZ_JBBPCC010000033.1"/>
</dbReference>
<evidence type="ECO:0000256" key="2">
    <source>
        <dbReference type="SAM" id="Phobius"/>
    </source>
</evidence>
<dbReference type="Pfam" id="PF00578">
    <property type="entry name" value="AhpC-TSA"/>
    <property type="match status" value="1"/>
</dbReference>
<sequence length="178" mass="18894">MSGRRKLRLGRASNAAILVVFVAALVYTLLQVRTPRDGAPQAGDQAPNFSAMTLEGESAALSAYRGQGVLLNFWASWCGPCVSEMPRLNEASQQGVPGVTLLAVNVGESRGTAAGFAAEHQLQFPVWLDPSGEAAGRYGLVGLPRTFLIDKQGRIVKIIPGELASTEQVLELMASVRS</sequence>
<dbReference type="InterPro" id="IPR017937">
    <property type="entry name" value="Thioredoxin_CS"/>
</dbReference>
<comment type="caution">
    <text evidence="4">The sequence shown here is derived from an EMBL/GenBank/DDBJ whole genome shotgun (WGS) entry which is preliminary data.</text>
</comment>
<feature type="transmembrane region" description="Helical" evidence="2">
    <location>
        <begin position="12"/>
        <end position="30"/>
    </location>
</feature>
<reference evidence="4 5" key="1">
    <citation type="submission" date="2024-04" db="EMBL/GenBank/DDBJ databases">
        <title>draft genome sequnece of Paenibacillus filicis.</title>
        <authorList>
            <person name="Kim D.-U."/>
        </authorList>
    </citation>
    <scope>NUCLEOTIDE SEQUENCE [LARGE SCALE GENOMIC DNA]</scope>
    <source>
        <strain evidence="4 5">KACC14197</strain>
    </source>
</reference>
<evidence type="ECO:0000313" key="4">
    <source>
        <dbReference type="EMBL" id="MEK8132622.1"/>
    </source>
</evidence>
<dbReference type="InterPro" id="IPR050553">
    <property type="entry name" value="Thioredoxin_ResA/DsbE_sf"/>
</dbReference>
<keyword evidence="5" id="KW-1185">Reference proteome</keyword>
<evidence type="ECO:0000256" key="1">
    <source>
        <dbReference type="ARBA" id="ARBA00023157"/>
    </source>
</evidence>
<dbReference type="InterPro" id="IPR036249">
    <property type="entry name" value="Thioredoxin-like_sf"/>
</dbReference>
<dbReference type="InterPro" id="IPR000866">
    <property type="entry name" value="AhpC/TSA"/>
</dbReference>
<dbReference type="PANTHER" id="PTHR42852:SF17">
    <property type="entry name" value="THIOREDOXIN-LIKE PROTEIN HI_1115"/>
    <property type="match status" value="1"/>
</dbReference>
<gene>
    <name evidence="4" type="ORF">WMW72_32550</name>
</gene>
<evidence type="ECO:0000313" key="5">
    <source>
        <dbReference type="Proteomes" id="UP001469365"/>
    </source>
</evidence>
<evidence type="ECO:0000259" key="3">
    <source>
        <dbReference type="PROSITE" id="PS51352"/>
    </source>
</evidence>
<dbReference type="PROSITE" id="PS51352">
    <property type="entry name" value="THIOREDOXIN_2"/>
    <property type="match status" value="1"/>
</dbReference>
<protein>
    <submittedName>
        <fullName evidence="4">Redoxin domain-containing protein</fullName>
    </submittedName>
</protein>
<accession>A0ABU9DUR4</accession>
<organism evidence="4 5">
    <name type="scientific">Paenibacillus filicis</name>
    <dbReference type="NCBI Taxonomy" id="669464"/>
    <lineage>
        <taxon>Bacteria</taxon>
        <taxon>Bacillati</taxon>
        <taxon>Bacillota</taxon>
        <taxon>Bacilli</taxon>
        <taxon>Bacillales</taxon>
        <taxon>Paenibacillaceae</taxon>
        <taxon>Paenibacillus</taxon>
    </lineage>
</organism>
<dbReference type="InterPro" id="IPR013766">
    <property type="entry name" value="Thioredoxin_domain"/>
</dbReference>
<keyword evidence="2" id="KW-0812">Transmembrane</keyword>
<dbReference type="PANTHER" id="PTHR42852">
    <property type="entry name" value="THIOL:DISULFIDE INTERCHANGE PROTEIN DSBE"/>
    <property type="match status" value="1"/>
</dbReference>
<keyword evidence="2" id="KW-0472">Membrane</keyword>
<dbReference type="Proteomes" id="UP001469365">
    <property type="component" value="Unassembled WGS sequence"/>
</dbReference>
<dbReference type="SUPFAM" id="SSF52833">
    <property type="entry name" value="Thioredoxin-like"/>
    <property type="match status" value="1"/>
</dbReference>
<dbReference type="EMBL" id="JBBPCC010000033">
    <property type="protein sequence ID" value="MEK8132622.1"/>
    <property type="molecule type" value="Genomic_DNA"/>
</dbReference>
<proteinExistence type="predicted"/>
<dbReference type="Gene3D" id="3.40.30.10">
    <property type="entry name" value="Glutaredoxin"/>
    <property type="match status" value="1"/>
</dbReference>
<name>A0ABU9DUR4_9BACL</name>
<keyword evidence="2" id="KW-1133">Transmembrane helix</keyword>
<keyword evidence="1" id="KW-1015">Disulfide bond</keyword>
<dbReference type="CDD" id="cd02966">
    <property type="entry name" value="TlpA_like_family"/>
    <property type="match status" value="1"/>
</dbReference>
<feature type="domain" description="Thioredoxin" evidence="3">
    <location>
        <begin position="40"/>
        <end position="178"/>
    </location>
</feature>